<dbReference type="InterPro" id="IPR013103">
    <property type="entry name" value="RVT_2"/>
</dbReference>
<accession>A0A5D3C538</accession>
<dbReference type="AlphaFoldDB" id="A0A5D3C538"/>
<dbReference type="Pfam" id="PF25597">
    <property type="entry name" value="SH3_retrovirus"/>
    <property type="match status" value="1"/>
</dbReference>
<feature type="region of interest" description="Disordered" evidence="1">
    <location>
        <begin position="114"/>
        <end position="133"/>
    </location>
</feature>
<feature type="region of interest" description="Disordered" evidence="1">
    <location>
        <begin position="530"/>
        <end position="587"/>
    </location>
</feature>
<feature type="domain" description="Reverse transcriptase Ty1/copia-type" evidence="2">
    <location>
        <begin position="684"/>
        <end position="764"/>
    </location>
</feature>
<evidence type="ECO:0000259" key="3">
    <source>
        <dbReference type="Pfam" id="PF25597"/>
    </source>
</evidence>
<dbReference type="EMBL" id="SSTE01002324">
    <property type="protein sequence ID" value="KAA0063757.1"/>
    <property type="molecule type" value="Genomic_DNA"/>
</dbReference>
<reference evidence="6 7" key="1">
    <citation type="submission" date="2019-08" db="EMBL/GenBank/DDBJ databases">
        <title>Draft genome sequences of two oriental melons (Cucumis melo L. var makuwa).</title>
        <authorList>
            <person name="Kwon S.-Y."/>
        </authorList>
    </citation>
    <scope>NUCLEOTIDE SEQUENCE [LARGE SCALE GENOMIC DNA]</scope>
    <source>
        <strain evidence="7">cv. Chang Bougi</strain>
        <strain evidence="6">cv. SW 3</strain>
        <tissue evidence="5">Leaf</tissue>
    </source>
</reference>
<evidence type="ECO:0000313" key="7">
    <source>
        <dbReference type="Proteomes" id="UP000321947"/>
    </source>
</evidence>
<organism evidence="5 7">
    <name type="scientific">Cucumis melo var. makuwa</name>
    <name type="common">Oriental melon</name>
    <dbReference type="NCBI Taxonomy" id="1194695"/>
    <lineage>
        <taxon>Eukaryota</taxon>
        <taxon>Viridiplantae</taxon>
        <taxon>Streptophyta</taxon>
        <taxon>Embryophyta</taxon>
        <taxon>Tracheophyta</taxon>
        <taxon>Spermatophyta</taxon>
        <taxon>Magnoliopsida</taxon>
        <taxon>eudicotyledons</taxon>
        <taxon>Gunneridae</taxon>
        <taxon>Pentapetalae</taxon>
        <taxon>rosids</taxon>
        <taxon>fabids</taxon>
        <taxon>Cucurbitales</taxon>
        <taxon>Cucurbitaceae</taxon>
        <taxon>Benincaseae</taxon>
        <taxon>Cucumis</taxon>
    </lineage>
</organism>
<evidence type="ECO:0000256" key="1">
    <source>
        <dbReference type="SAM" id="MobiDB-lite"/>
    </source>
</evidence>
<dbReference type="Proteomes" id="UP000321947">
    <property type="component" value="Unassembled WGS sequence"/>
</dbReference>
<feature type="compositionally biased region" description="Polar residues" evidence="1">
    <location>
        <begin position="542"/>
        <end position="553"/>
    </location>
</feature>
<dbReference type="OrthoDB" id="46422at2759"/>
<keyword evidence="5" id="KW-0808">Transferase</keyword>
<keyword evidence="5" id="KW-0695">RNA-directed DNA polymerase</keyword>
<dbReference type="InterPro" id="IPR057670">
    <property type="entry name" value="SH3_retrovirus"/>
</dbReference>
<proteinExistence type="predicted"/>
<sequence length="864" mass="96575">MVSKRDIEKTLDNQTLDGTLAKGTVVDISAVVTTVVDARISAAMDEFPHNASHSPHALPVSLLTPSHAPPLGLAHPPTLVQSSAIGVIALPLAGLAANPRGCPKVENPIHSTFEVGESPPKSRAHEQSTSPSIAHHQLDLLRQQIAEIKTMLEPPSSCHLTSLGRYLVLHRETLRKDTEKNNCIPSIKMPLIYTLQKQAHKWKQRTMDVTSFFNRSQPKFDIVRKHILIQRPIPSLMEVCSKRFALSDHTSAMTSLTNPTIDFVAFNARSPSHAIRSTVENQSLSVNTVENSCIPRSNVGNYIVVPQEVRNALTTTNKHGDLSSGRMIGIVWHSKELHMFNDDASFSSISRTSLLSSYFTTSEKDCIIESPFPHNHINQPNVSLLSIVMFEDRPRVAERKNRHLLEVARSLMLSTSLPSYLWGDVLTAAHLINQMSSHILHLQTPLECLKEFYPSTHPISNACMFVGYSLHRGYRCFHPSPLKYFISMDVTFLEDHPFFPVSLLHGESESEEPNYVVPSESTYPTLSTLVQDSEPLRDQDMTDSIDSHINNRMSENDKSEMNSTKAHSDDKVGENDGSANNGSETAIPEDMVKKGSVDEVITDRYVKIDENEVVAESTENKTKQDHSGNINKYDPSLDLPIALRKAFTSNLDSTTIPKNIHLALECPEWKIAIMEKMKALKKNKIKELCTLTKGHKTVGCKWVSALKYKADGTLDRHKVRLVAKGFTQTYGIDYSETFSPVAKLNIVRVLLSIAGLQSRTLHHILFTKVSKTRKIAVLIVHVDDIVLSKDDTIEIIQLKNKMGDELEIKNLGNLEYFLGMGVARSREGIYMSLKKYTLYLLNETSMMGCRPVNTPIEFNVKLES</sequence>
<gene>
    <name evidence="5" type="ORF">E5676_scaffold178G00080</name>
    <name evidence="4" type="ORF">E6C27_scaffold1290G00460</name>
</gene>
<protein>
    <submittedName>
        <fullName evidence="5">Reverse transcriptase</fullName>
    </submittedName>
</protein>
<keyword evidence="5" id="KW-0548">Nucleotidyltransferase</keyword>
<evidence type="ECO:0000259" key="2">
    <source>
        <dbReference type="Pfam" id="PF07727"/>
    </source>
</evidence>
<dbReference type="Pfam" id="PF07727">
    <property type="entry name" value="RVT_2"/>
    <property type="match status" value="2"/>
</dbReference>
<feature type="compositionally biased region" description="Basic and acidic residues" evidence="1">
    <location>
        <begin position="554"/>
        <end position="574"/>
    </location>
</feature>
<evidence type="ECO:0000313" key="4">
    <source>
        <dbReference type="EMBL" id="KAA0063757.1"/>
    </source>
</evidence>
<dbReference type="GO" id="GO:0003964">
    <property type="term" value="F:RNA-directed DNA polymerase activity"/>
    <property type="evidence" value="ECO:0007669"/>
    <property type="project" value="UniProtKB-KW"/>
</dbReference>
<feature type="domain" description="Retroviral polymerase SH3-like" evidence="3">
    <location>
        <begin position="458"/>
        <end position="498"/>
    </location>
</feature>
<dbReference type="Proteomes" id="UP000321393">
    <property type="component" value="Unassembled WGS sequence"/>
</dbReference>
<evidence type="ECO:0000313" key="6">
    <source>
        <dbReference type="Proteomes" id="UP000321393"/>
    </source>
</evidence>
<name>A0A5D3C538_CUCMM</name>
<evidence type="ECO:0000313" key="5">
    <source>
        <dbReference type="EMBL" id="TYK05509.1"/>
    </source>
</evidence>
<comment type="caution">
    <text evidence="5">The sequence shown here is derived from an EMBL/GenBank/DDBJ whole genome shotgun (WGS) entry which is preliminary data.</text>
</comment>
<dbReference type="EMBL" id="SSTD01013863">
    <property type="protein sequence ID" value="TYK05509.1"/>
    <property type="molecule type" value="Genomic_DNA"/>
</dbReference>
<feature type="domain" description="Reverse transcriptase Ty1/copia-type" evidence="2">
    <location>
        <begin position="766"/>
        <end position="857"/>
    </location>
</feature>